<organism evidence="1 2">
    <name type="scientific">Diaporthe eres</name>
    <name type="common">Phomopsis oblonga</name>
    <dbReference type="NCBI Taxonomy" id="83184"/>
    <lineage>
        <taxon>Eukaryota</taxon>
        <taxon>Fungi</taxon>
        <taxon>Dikarya</taxon>
        <taxon>Ascomycota</taxon>
        <taxon>Pezizomycotina</taxon>
        <taxon>Sordariomycetes</taxon>
        <taxon>Sordariomycetidae</taxon>
        <taxon>Diaporthales</taxon>
        <taxon>Diaporthaceae</taxon>
        <taxon>Diaporthe</taxon>
        <taxon>Diaporthe eres species complex</taxon>
    </lineage>
</organism>
<evidence type="ECO:0000313" key="2">
    <source>
        <dbReference type="Proteomes" id="UP001430848"/>
    </source>
</evidence>
<keyword evidence="2" id="KW-1185">Reference proteome</keyword>
<sequence>MATYTNTFGVATELHTYYMNKPEHSTASSPSEGTQDAVDAQLMGDQARVYGDQIRAQEAQAGADTHRMNERLRVDLQRINAQYWARIRRVEREMHEMDEDMWGIDWNMG</sequence>
<reference evidence="1 2" key="1">
    <citation type="submission" date="2024-02" db="EMBL/GenBank/DDBJ databases">
        <title>De novo assembly and annotation of 12 fungi associated with fruit tree decline syndrome in Ontario, Canada.</title>
        <authorList>
            <person name="Sulman M."/>
            <person name="Ellouze W."/>
            <person name="Ilyukhin E."/>
        </authorList>
    </citation>
    <scope>NUCLEOTIDE SEQUENCE [LARGE SCALE GENOMIC DNA]</scope>
    <source>
        <strain evidence="1 2">M169</strain>
    </source>
</reference>
<protein>
    <submittedName>
        <fullName evidence="1">Uncharacterized protein</fullName>
    </submittedName>
</protein>
<accession>A0ABR1P7Z0</accession>
<name>A0ABR1P7Z0_DIAER</name>
<dbReference type="Proteomes" id="UP001430848">
    <property type="component" value="Unassembled WGS sequence"/>
</dbReference>
<comment type="caution">
    <text evidence="1">The sequence shown here is derived from an EMBL/GenBank/DDBJ whole genome shotgun (WGS) entry which is preliminary data.</text>
</comment>
<dbReference type="EMBL" id="JAKNSF020000032">
    <property type="protein sequence ID" value="KAK7728626.1"/>
    <property type="molecule type" value="Genomic_DNA"/>
</dbReference>
<gene>
    <name evidence="1" type="ORF">SLS63_006487</name>
</gene>
<proteinExistence type="predicted"/>
<evidence type="ECO:0000313" key="1">
    <source>
        <dbReference type="EMBL" id="KAK7728626.1"/>
    </source>
</evidence>